<dbReference type="InterPro" id="IPR005106">
    <property type="entry name" value="Asp/hSer_DH_NAD-bd"/>
</dbReference>
<keyword evidence="7" id="KW-0791">Threonine biosynthesis</keyword>
<dbReference type="RefSeq" id="WP_256313085.1">
    <property type="nucleotide sequence ID" value="NZ_JANGAC010000027.1"/>
</dbReference>
<evidence type="ECO:0000256" key="1">
    <source>
        <dbReference type="ARBA" id="ARBA00005056"/>
    </source>
</evidence>
<evidence type="ECO:0000256" key="4">
    <source>
        <dbReference type="ARBA" id="ARBA00013213"/>
    </source>
</evidence>
<evidence type="ECO:0000259" key="11">
    <source>
        <dbReference type="Pfam" id="PF03447"/>
    </source>
</evidence>
<evidence type="ECO:0000256" key="8">
    <source>
        <dbReference type="ARBA" id="ARBA00023002"/>
    </source>
</evidence>
<dbReference type="EMBL" id="JANGAC010000027">
    <property type="protein sequence ID" value="MCQ4925692.1"/>
    <property type="molecule type" value="Genomic_DNA"/>
</dbReference>
<dbReference type="EC" id="1.1.1.3" evidence="4"/>
<evidence type="ECO:0000256" key="5">
    <source>
        <dbReference type="ARBA" id="ARBA00013376"/>
    </source>
</evidence>
<dbReference type="Proteomes" id="UP001524478">
    <property type="component" value="Unassembled WGS sequence"/>
</dbReference>
<keyword evidence="13" id="KW-1185">Reference proteome</keyword>
<keyword evidence="8 12" id="KW-0560">Oxidoreductase</keyword>
<reference evidence="12 13" key="1">
    <citation type="submission" date="2022-06" db="EMBL/GenBank/DDBJ databases">
        <title>Isolation of gut microbiota from human fecal samples.</title>
        <authorList>
            <person name="Pamer E.G."/>
            <person name="Barat B."/>
            <person name="Waligurski E."/>
            <person name="Medina S."/>
            <person name="Paddock L."/>
            <person name="Mostad J."/>
        </authorList>
    </citation>
    <scope>NUCLEOTIDE SEQUENCE [LARGE SCALE GENOMIC DNA]</scope>
    <source>
        <strain evidence="12 13">DFI.7.95</strain>
    </source>
</reference>
<evidence type="ECO:0000256" key="6">
    <source>
        <dbReference type="ARBA" id="ARBA00022605"/>
    </source>
</evidence>
<protein>
    <recommendedName>
        <fullName evidence="5">Homoserine dehydrogenase</fullName>
        <ecNumber evidence="4">1.1.1.3</ecNumber>
    </recommendedName>
</protein>
<dbReference type="PANTHER" id="PTHR43331">
    <property type="entry name" value="HOMOSERINE DEHYDROGENASE"/>
    <property type="match status" value="1"/>
</dbReference>
<evidence type="ECO:0000259" key="10">
    <source>
        <dbReference type="Pfam" id="PF00742"/>
    </source>
</evidence>
<organism evidence="12 13">
    <name type="scientific">Tissierella carlieri</name>
    <dbReference type="NCBI Taxonomy" id="689904"/>
    <lineage>
        <taxon>Bacteria</taxon>
        <taxon>Bacillati</taxon>
        <taxon>Bacillota</taxon>
        <taxon>Tissierellia</taxon>
        <taxon>Tissierellales</taxon>
        <taxon>Tissierellaceae</taxon>
        <taxon>Tissierella</taxon>
    </lineage>
</organism>
<dbReference type="PIRSF" id="PIRSF000098">
    <property type="entry name" value="Homoser_dehydrog"/>
    <property type="match status" value="1"/>
</dbReference>
<evidence type="ECO:0000256" key="9">
    <source>
        <dbReference type="ARBA" id="ARBA00023167"/>
    </source>
</evidence>
<comment type="pathway">
    <text evidence="1">Amino-acid biosynthesis; L-threonine biosynthesis; L-threonine from L-aspartate: step 3/5.</text>
</comment>
<proteinExistence type="inferred from homology"/>
<keyword evidence="9" id="KW-0486">Methionine biosynthesis</keyword>
<keyword evidence="6" id="KW-0028">Amino-acid biosynthesis</keyword>
<dbReference type="NCBIfam" id="NF004976">
    <property type="entry name" value="PRK06349.1"/>
    <property type="match status" value="1"/>
</dbReference>
<gene>
    <name evidence="12" type="ORF">NE686_21525</name>
</gene>
<evidence type="ECO:0000256" key="7">
    <source>
        <dbReference type="ARBA" id="ARBA00022697"/>
    </source>
</evidence>
<accession>A0ABT1SGS8</accession>
<feature type="domain" description="Aspartate/homoserine dehydrogenase NAD-binding" evidence="11">
    <location>
        <begin position="8"/>
        <end position="127"/>
    </location>
</feature>
<sequence>MLNIGLLGLGTVGTGIVQILEERKKYLEKLIKQEISISKILVKDIDKKRDIEIDKEKLTTDIYEIIEDDNIDIIIEVLGGLDNPYYYIKEALNKGKDVITANKAVVAKHLEELTNLAKAKNKSFLYEASVGGGIPIIKPLKEQVNINQIQEIRGILNGTSNYILTKMISENLDFQEALETSQRLGYAEANPTDDIEGYDTRRKLRILSTIAFKDKIDEEDISCYGINSINFSDIKNIKSMSCTVKLLGTAIVNDNKYYASVEPVIVSQNSYFSKVDDANNLVSFIGDNVGELRFFGEGAGRFPTANAVLSDLIDITSNTYQRNCFLENSELDNINELYRGKYYMRINVKEDTKDKIEKYIVDNEIIEDMIEKKDSIAFTTKLISKKKLEKLIDIFMIDSKNYFVARLEV</sequence>
<dbReference type="InterPro" id="IPR036291">
    <property type="entry name" value="NAD(P)-bd_dom_sf"/>
</dbReference>
<evidence type="ECO:0000256" key="3">
    <source>
        <dbReference type="ARBA" id="ARBA00006753"/>
    </source>
</evidence>
<comment type="similarity">
    <text evidence="3">Belongs to the homoserine dehydrogenase family.</text>
</comment>
<evidence type="ECO:0000313" key="12">
    <source>
        <dbReference type="EMBL" id="MCQ4925692.1"/>
    </source>
</evidence>
<evidence type="ECO:0000313" key="13">
    <source>
        <dbReference type="Proteomes" id="UP001524478"/>
    </source>
</evidence>
<dbReference type="PANTHER" id="PTHR43331:SF1">
    <property type="entry name" value="HOMOSERINE DEHYDROGENASE"/>
    <property type="match status" value="1"/>
</dbReference>
<dbReference type="GO" id="GO:0004412">
    <property type="term" value="F:homoserine dehydrogenase activity"/>
    <property type="evidence" value="ECO:0007669"/>
    <property type="project" value="UniProtKB-EC"/>
</dbReference>
<dbReference type="SUPFAM" id="SSF55347">
    <property type="entry name" value="Glyceraldehyde-3-phosphate dehydrogenase-like, C-terminal domain"/>
    <property type="match status" value="1"/>
</dbReference>
<dbReference type="SUPFAM" id="SSF51735">
    <property type="entry name" value="NAD(P)-binding Rossmann-fold domains"/>
    <property type="match status" value="1"/>
</dbReference>
<dbReference type="InterPro" id="IPR001342">
    <property type="entry name" value="HDH_cat"/>
</dbReference>
<dbReference type="Gene3D" id="3.30.360.10">
    <property type="entry name" value="Dihydrodipicolinate Reductase, domain 2"/>
    <property type="match status" value="1"/>
</dbReference>
<dbReference type="Pfam" id="PF00742">
    <property type="entry name" value="Homoserine_dh"/>
    <property type="match status" value="1"/>
</dbReference>
<dbReference type="Pfam" id="PF03447">
    <property type="entry name" value="NAD_binding_3"/>
    <property type="match status" value="1"/>
</dbReference>
<feature type="domain" description="Homoserine dehydrogenase catalytic" evidence="10">
    <location>
        <begin position="135"/>
        <end position="313"/>
    </location>
</feature>
<dbReference type="InterPro" id="IPR016204">
    <property type="entry name" value="HDH"/>
</dbReference>
<comment type="caution">
    <text evidence="12">The sequence shown here is derived from an EMBL/GenBank/DDBJ whole genome shotgun (WGS) entry which is preliminary data.</text>
</comment>
<name>A0ABT1SGS8_9FIRM</name>
<dbReference type="Gene3D" id="3.40.50.720">
    <property type="entry name" value="NAD(P)-binding Rossmann-like Domain"/>
    <property type="match status" value="1"/>
</dbReference>
<evidence type="ECO:0000256" key="2">
    <source>
        <dbReference type="ARBA" id="ARBA00005062"/>
    </source>
</evidence>
<comment type="pathway">
    <text evidence="2">Amino-acid biosynthesis; L-methionine biosynthesis via de novo pathway; L-homoserine from L-aspartate: step 3/3.</text>
</comment>
<dbReference type="Gene3D" id="3.30.70.260">
    <property type="match status" value="1"/>
</dbReference>